<dbReference type="GO" id="GO:0016491">
    <property type="term" value="F:oxidoreductase activity"/>
    <property type="evidence" value="ECO:0007669"/>
    <property type="project" value="UniProtKB-KW"/>
</dbReference>
<evidence type="ECO:0000313" key="5">
    <source>
        <dbReference type="EMBL" id="CAF4223167.1"/>
    </source>
</evidence>
<evidence type="ECO:0000313" key="4">
    <source>
        <dbReference type="EMBL" id="CAF1423008.1"/>
    </source>
</evidence>
<dbReference type="EMBL" id="CAJNOK010027605">
    <property type="protein sequence ID" value="CAF1423008.1"/>
    <property type="molecule type" value="Genomic_DNA"/>
</dbReference>
<sequence>SEFVMLSMIVILALFLFVTYKLYEYFFPASLVTPNGKYVVISGCDTGFGNGLAKELDRHGYIVIAGVYLNSMKQQLGKELSSKATVIKLDVTKQQDIDDAFELVKSKTENLYALVNNAGIAIGGLIDWTSMTMYREVMEVNFFGHVSMTKTFLPLLLRQSGNRVVNICSAAGCFAGPAISAYCASKYALEAFSDSLRREMASWELKVAIIEPGFMRTKLIEGHEEALSQLWMNLATLTKERWGETYFNAQLKKVMNNYLIKLAQDPILVVRALQHAVSSTQPKIRYRPGWQSPLLILPLSMMPAWFADMVVALLYNTSEKPAGVLKQIQQPIE</sequence>
<reference evidence="4" key="1">
    <citation type="submission" date="2021-02" db="EMBL/GenBank/DDBJ databases">
        <authorList>
            <person name="Nowell W R."/>
        </authorList>
    </citation>
    <scope>NUCLEOTIDE SEQUENCE</scope>
</reference>
<protein>
    <submittedName>
        <fullName evidence="4">Uncharacterized protein</fullName>
    </submittedName>
</protein>
<keyword evidence="1" id="KW-0560">Oxidoreductase</keyword>
<accession>A0A8S2FD08</accession>
<gene>
    <name evidence="4" type="ORF">OVA965_LOCUS33763</name>
    <name evidence="5" type="ORF">TMI583_LOCUS34660</name>
</gene>
<feature type="transmembrane region" description="Helical" evidence="3">
    <location>
        <begin position="294"/>
        <end position="315"/>
    </location>
</feature>
<keyword evidence="3" id="KW-0812">Transmembrane</keyword>
<dbReference type="InterPro" id="IPR002347">
    <property type="entry name" value="SDR_fam"/>
</dbReference>
<dbReference type="PRINTS" id="PR00080">
    <property type="entry name" value="SDRFAMILY"/>
</dbReference>
<dbReference type="GO" id="GO:0008202">
    <property type="term" value="P:steroid metabolic process"/>
    <property type="evidence" value="ECO:0007669"/>
    <property type="project" value="TreeGrafter"/>
</dbReference>
<feature type="non-terminal residue" evidence="4">
    <location>
        <position position="1"/>
    </location>
</feature>
<organism evidence="4 6">
    <name type="scientific">Didymodactylos carnosus</name>
    <dbReference type="NCBI Taxonomy" id="1234261"/>
    <lineage>
        <taxon>Eukaryota</taxon>
        <taxon>Metazoa</taxon>
        <taxon>Spiralia</taxon>
        <taxon>Gnathifera</taxon>
        <taxon>Rotifera</taxon>
        <taxon>Eurotatoria</taxon>
        <taxon>Bdelloidea</taxon>
        <taxon>Philodinida</taxon>
        <taxon>Philodinidae</taxon>
        <taxon>Didymodactylos</taxon>
    </lineage>
</organism>
<evidence type="ECO:0000256" key="1">
    <source>
        <dbReference type="ARBA" id="ARBA00023002"/>
    </source>
</evidence>
<feature type="transmembrane region" description="Helical" evidence="3">
    <location>
        <begin position="6"/>
        <end position="23"/>
    </location>
</feature>
<dbReference type="PRINTS" id="PR00081">
    <property type="entry name" value="GDHRDH"/>
</dbReference>
<dbReference type="PANTHER" id="PTHR43313:SF50">
    <property type="entry name" value="GH26015P"/>
    <property type="match status" value="1"/>
</dbReference>
<dbReference type="InterPro" id="IPR036291">
    <property type="entry name" value="NAD(P)-bd_dom_sf"/>
</dbReference>
<dbReference type="SUPFAM" id="SSF51735">
    <property type="entry name" value="NAD(P)-binding Rossmann-fold domains"/>
    <property type="match status" value="1"/>
</dbReference>
<evidence type="ECO:0000256" key="2">
    <source>
        <dbReference type="RuleBase" id="RU000363"/>
    </source>
</evidence>
<evidence type="ECO:0000313" key="6">
    <source>
        <dbReference type="Proteomes" id="UP000677228"/>
    </source>
</evidence>
<dbReference type="AlphaFoldDB" id="A0A8S2FD08"/>
<keyword evidence="3" id="KW-0472">Membrane</keyword>
<dbReference type="PROSITE" id="PS00061">
    <property type="entry name" value="ADH_SHORT"/>
    <property type="match status" value="1"/>
</dbReference>
<comment type="similarity">
    <text evidence="2">Belongs to the short-chain dehydrogenases/reductases (SDR) family.</text>
</comment>
<proteinExistence type="inferred from homology"/>
<name>A0A8S2FD08_9BILA</name>
<dbReference type="Pfam" id="PF00106">
    <property type="entry name" value="adh_short"/>
    <property type="match status" value="1"/>
</dbReference>
<dbReference type="Proteomes" id="UP000682733">
    <property type="component" value="Unassembled WGS sequence"/>
</dbReference>
<dbReference type="EMBL" id="CAJOBA010049368">
    <property type="protein sequence ID" value="CAF4223167.1"/>
    <property type="molecule type" value="Genomic_DNA"/>
</dbReference>
<dbReference type="PANTHER" id="PTHR43313">
    <property type="entry name" value="SHORT-CHAIN DEHYDROGENASE/REDUCTASE FAMILY 9C"/>
    <property type="match status" value="1"/>
</dbReference>
<dbReference type="InterPro" id="IPR020904">
    <property type="entry name" value="Sc_DH/Rdtase_CS"/>
</dbReference>
<dbReference type="Proteomes" id="UP000677228">
    <property type="component" value="Unassembled WGS sequence"/>
</dbReference>
<evidence type="ECO:0000256" key="3">
    <source>
        <dbReference type="SAM" id="Phobius"/>
    </source>
</evidence>
<comment type="caution">
    <text evidence="4">The sequence shown here is derived from an EMBL/GenBank/DDBJ whole genome shotgun (WGS) entry which is preliminary data.</text>
</comment>
<keyword evidence="3" id="KW-1133">Transmembrane helix</keyword>
<dbReference type="Gene3D" id="3.40.50.720">
    <property type="entry name" value="NAD(P)-binding Rossmann-like Domain"/>
    <property type="match status" value="1"/>
</dbReference>